<name>B7J8X1_ACIF2</name>
<dbReference type="STRING" id="243159.AFE_1289"/>
<accession>B7J8X1</accession>
<dbReference type="AlphaFoldDB" id="B7J8X1"/>
<dbReference type="EMBL" id="CP001219">
    <property type="protein sequence ID" value="ACK78491.1"/>
    <property type="molecule type" value="Genomic_DNA"/>
</dbReference>
<evidence type="ECO:0000313" key="2">
    <source>
        <dbReference type="Proteomes" id="UP000001362"/>
    </source>
</evidence>
<dbReference type="KEGG" id="afr:AFE_1289"/>
<dbReference type="HOGENOM" id="CLU_2056247_0_0_6"/>
<reference evidence="1 2" key="1">
    <citation type="journal article" date="2008" name="BMC Genomics">
        <title>Acidithiobacillus ferrooxidans metabolism: from genome sequence to industrial applications.</title>
        <authorList>
            <person name="Valdes J."/>
            <person name="Pedroso I."/>
            <person name="Quatrini R."/>
            <person name="Dodson R.J."/>
            <person name="Tettelin H."/>
            <person name="Blake R.II."/>
            <person name="Eisen J.A."/>
            <person name="Holmes D.S."/>
        </authorList>
    </citation>
    <scope>NUCLEOTIDE SEQUENCE [LARGE SCALE GENOMIC DNA]</scope>
    <source>
        <strain evidence="2">ATCC 23270 / DSM 14882 / CIP 104768 / NCIMB 8455</strain>
    </source>
</reference>
<organism evidence="1 2">
    <name type="scientific">Acidithiobacillus ferrooxidans (strain ATCC 23270 / DSM 14882 / CIP 104768 / NCIMB 8455)</name>
    <name type="common">Ferrobacillus ferrooxidans (strain ATCC 23270)</name>
    <dbReference type="NCBI Taxonomy" id="243159"/>
    <lineage>
        <taxon>Bacteria</taxon>
        <taxon>Pseudomonadati</taxon>
        <taxon>Pseudomonadota</taxon>
        <taxon>Acidithiobacillia</taxon>
        <taxon>Acidithiobacillales</taxon>
        <taxon>Acidithiobacillaceae</taxon>
        <taxon>Acidithiobacillus</taxon>
    </lineage>
</organism>
<proteinExistence type="predicted"/>
<keyword evidence="2" id="KW-1185">Reference proteome</keyword>
<evidence type="ECO:0000313" key="1">
    <source>
        <dbReference type="EMBL" id="ACK78491.1"/>
    </source>
</evidence>
<dbReference type="PaxDb" id="243159-AFE_1289"/>
<protein>
    <submittedName>
        <fullName evidence="1">Uncharacterized protein</fullName>
    </submittedName>
</protein>
<dbReference type="Proteomes" id="UP000001362">
    <property type="component" value="Chromosome"/>
</dbReference>
<gene>
    <name evidence="1" type="ordered locus">AFE_1289</name>
</gene>
<sequence>MGFFFGRHTCGILSATPLRNSSRHPPHYIRKSAMITFYIVPATTDLGGQCRIVAAHGNIASPRDDYRKTPGRWKEVGLMNAAGRLVCLQASPEIYADIKACEPLMAGVVFRYEEEGGQP</sequence>